<dbReference type="OrthoDB" id="9938842at2"/>
<name>A0A0W0S4I6_9GAMM</name>
<evidence type="ECO:0000313" key="3">
    <source>
        <dbReference type="Proteomes" id="UP000054742"/>
    </source>
</evidence>
<protein>
    <submittedName>
        <fullName evidence="2">Uncharacterized protein</fullName>
    </submittedName>
</protein>
<keyword evidence="3" id="KW-1185">Reference proteome</keyword>
<feature type="region of interest" description="Disordered" evidence="1">
    <location>
        <begin position="576"/>
        <end position="599"/>
    </location>
</feature>
<dbReference type="Proteomes" id="UP000054742">
    <property type="component" value="Unassembled WGS sequence"/>
</dbReference>
<dbReference type="EMBL" id="LNXV01000033">
    <property type="protein sequence ID" value="KTC78414.1"/>
    <property type="molecule type" value="Genomic_DNA"/>
</dbReference>
<dbReference type="AlphaFoldDB" id="A0A0W0S4I6"/>
<accession>A0A0W0S4I6</accession>
<feature type="compositionally biased region" description="Acidic residues" evidence="1">
    <location>
        <begin position="590"/>
        <end position="599"/>
    </location>
</feature>
<evidence type="ECO:0000313" key="2">
    <source>
        <dbReference type="EMBL" id="KTC78414.1"/>
    </source>
</evidence>
<sequence>MIDFIDKKRFFGKKTGIEAPGVAPKTSGSVKGKWVWYRPREENEENISKQRVQDHLEYQKATDSERQKQLYLLKTGAIKFNTKEDFSINNVRNRVEVANSWLLNFFLGEGSAVQNTIAYSTYHKEKNDYDFKYYIDENGFVKEELASQYAGQFDTPKGKKTEAYNKEKLQELNFAPLRKAFVVCGLMGFHDFLGNYDNFAFIKNKLMITDTGVGSGNTGQHTTYVSAGKTNFDDDVLKDLDLLLANKKSELVSEFRSHLTIEDVIKGIEDLKTKGKEELFNILEESFKPIPNPFKENDKRYAKFVSYNEALQFHKGQLYVAYSNRIDSLVQFQDVLGKFYDANPEKYHVPSFKTLAEVDRKLTEQKFFPKFYKIFADVHEKAFSLEQKKGPRSNDEEQLYSTMQAILTEFNAKDIDGDQIEMLLQEAIELEEKMAFKKESLRKFDEISNELIQSLPKKWQHFLSTYNPHVKATDPEQIAVMQLNHDIGQIRALIDSGKYTLEDAKSSLFEATKNVIKVSNEQQEKTSLGKTHKVFGLSIQLKGSNLASALRKFLESKHFVEKEPLDKHQLVELPSSKYKQKVSEMKNEEQNDIEQNYEI</sequence>
<evidence type="ECO:0000256" key="1">
    <source>
        <dbReference type="SAM" id="MobiDB-lite"/>
    </source>
</evidence>
<gene>
    <name evidence="2" type="ORF">Lbru_2706</name>
</gene>
<dbReference type="RefSeq" id="WP_058442664.1">
    <property type="nucleotide sequence ID" value="NZ_CAAAHU010000004.1"/>
</dbReference>
<reference evidence="2 3" key="1">
    <citation type="submission" date="2015-11" db="EMBL/GenBank/DDBJ databases">
        <title>Genomic analysis of 38 Legionella species identifies large and diverse effector repertoires.</title>
        <authorList>
            <person name="Burstein D."/>
            <person name="Amaro F."/>
            <person name="Zusman T."/>
            <person name="Lifshitz Z."/>
            <person name="Cohen O."/>
            <person name="Gilbert J.A."/>
            <person name="Pupko T."/>
            <person name="Shuman H.A."/>
            <person name="Segal G."/>
        </authorList>
    </citation>
    <scope>NUCLEOTIDE SEQUENCE [LARGE SCALE GENOMIC DNA]</scope>
    <source>
        <strain evidence="2 3">ATCC 43878</strain>
    </source>
</reference>
<comment type="caution">
    <text evidence="2">The sequence shown here is derived from an EMBL/GenBank/DDBJ whole genome shotgun (WGS) entry which is preliminary data.</text>
</comment>
<dbReference type="PATRIC" id="fig|29422.6.peg.2873"/>
<organism evidence="2 3">
    <name type="scientific">Legionella brunensis</name>
    <dbReference type="NCBI Taxonomy" id="29422"/>
    <lineage>
        <taxon>Bacteria</taxon>
        <taxon>Pseudomonadati</taxon>
        <taxon>Pseudomonadota</taxon>
        <taxon>Gammaproteobacteria</taxon>
        <taxon>Legionellales</taxon>
        <taxon>Legionellaceae</taxon>
        <taxon>Legionella</taxon>
    </lineage>
</organism>
<proteinExistence type="predicted"/>